<dbReference type="InterPro" id="IPR050490">
    <property type="entry name" value="Bact_solute-bd_prot1"/>
</dbReference>
<gene>
    <name evidence="1" type="ORF">DVA86_25375</name>
</gene>
<dbReference type="RefSeq" id="WP_208881679.1">
    <property type="nucleotide sequence ID" value="NZ_CP031320.1"/>
</dbReference>
<name>A0A345XV19_9ACTN</name>
<accession>A0A345XV19</accession>
<keyword evidence="2" id="KW-1185">Reference proteome</keyword>
<dbReference type="InterPro" id="IPR006059">
    <property type="entry name" value="SBP"/>
</dbReference>
<dbReference type="EMBL" id="CP031320">
    <property type="protein sequence ID" value="AXK35485.1"/>
    <property type="molecule type" value="Genomic_DNA"/>
</dbReference>
<proteinExistence type="predicted"/>
<dbReference type="AlphaFoldDB" id="A0A345XV19"/>
<dbReference type="PANTHER" id="PTHR43649:SF14">
    <property type="entry name" value="BLR3389 PROTEIN"/>
    <property type="match status" value="1"/>
</dbReference>
<dbReference type="Gene3D" id="3.40.190.10">
    <property type="entry name" value="Periplasmic binding protein-like II"/>
    <property type="match status" value="2"/>
</dbReference>
<protein>
    <submittedName>
        <fullName evidence="1">Extracellular solute-binding protein</fullName>
    </submittedName>
</protein>
<dbReference type="InterPro" id="IPR006311">
    <property type="entry name" value="TAT_signal"/>
</dbReference>
<reference evidence="1 2" key="1">
    <citation type="submission" date="2018-07" db="EMBL/GenBank/DDBJ databases">
        <title>Draft genome of the type strain Streptomyces armeniacus ATCC 15676.</title>
        <authorList>
            <person name="Labana P."/>
            <person name="Gosse J.T."/>
            <person name="Boddy C.N."/>
        </authorList>
    </citation>
    <scope>NUCLEOTIDE SEQUENCE [LARGE SCALE GENOMIC DNA]</scope>
    <source>
        <strain evidence="1 2">ATCC 15676</strain>
    </source>
</reference>
<dbReference type="KEGG" id="sarm:DVA86_25375"/>
<dbReference type="Proteomes" id="UP000254425">
    <property type="component" value="Chromosome"/>
</dbReference>
<evidence type="ECO:0000313" key="1">
    <source>
        <dbReference type="EMBL" id="AXK35485.1"/>
    </source>
</evidence>
<sequence length="438" mass="48050">MRSTGEAAQRPHPPLARRGVLAGLGAGAVALVAGGCARGDSTAVRPGTTSLANDNATWDEGYARAGRELEKLTGYTLRPLSNPNPTSFKQVTQISLQTTKAADMVKWGSGYVLKSLARTGELSDLSRMWAAYERKGWVTKPVRDAMSYRGTVYGVPLYESYYVLFYNTAVFREHGLRAPDTWRELLHNAEVLKKAGITPFVATQNGNWPAYEWFQELVSKVDPEFYAELITGTASYTDPRARKAMEIWQDFMDKGWMTAADFDQNTGPAALKAGRIGMFLHGSWQSQGISATGMKPGADFDAFVLPTVGSATRKSVITESGALAVPRKAVSHEAAMANAANWLHPSVQRVWTDFLQDSSANPLSRPGNPFLARLKERARKERWMLLPRYGESGPPNLIQGNTDALGGFMTKASSAGATLRGMQERADEEWATWNRDES</sequence>
<evidence type="ECO:0000313" key="2">
    <source>
        <dbReference type="Proteomes" id="UP000254425"/>
    </source>
</evidence>
<dbReference type="PANTHER" id="PTHR43649">
    <property type="entry name" value="ARABINOSE-BINDING PROTEIN-RELATED"/>
    <property type="match status" value="1"/>
</dbReference>
<dbReference type="Pfam" id="PF01547">
    <property type="entry name" value="SBP_bac_1"/>
    <property type="match status" value="1"/>
</dbReference>
<dbReference type="PROSITE" id="PS51318">
    <property type="entry name" value="TAT"/>
    <property type="match status" value="1"/>
</dbReference>
<dbReference type="SUPFAM" id="SSF53850">
    <property type="entry name" value="Periplasmic binding protein-like II"/>
    <property type="match status" value="1"/>
</dbReference>
<organism evidence="1 2">
    <name type="scientific">Streptomyces armeniacus</name>
    <dbReference type="NCBI Taxonomy" id="83291"/>
    <lineage>
        <taxon>Bacteria</taxon>
        <taxon>Bacillati</taxon>
        <taxon>Actinomycetota</taxon>
        <taxon>Actinomycetes</taxon>
        <taxon>Kitasatosporales</taxon>
        <taxon>Streptomycetaceae</taxon>
        <taxon>Streptomyces</taxon>
    </lineage>
</organism>